<proteinExistence type="predicted"/>
<protein>
    <submittedName>
        <fullName evidence="1">Uncharacterized protein</fullName>
    </submittedName>
</protein>
<keyword evidence="2" id="KW-1185">Reference proteome</keyword>
<evidence type="ECO:0000313" key="1">
    <source>
        <dbReference type="EMBL" id="KAI9259015.1"/>
    </source>
</evidence>
<organism evidence="1 2">
    <name type="scientific">Phascolomyces articulosus</name>
    <dbReference type="NCBI Taxonomy" id="60185"/>
    <lineage>
        <taxon>Eukaryota</taxon>
        <taxon>Fungi</taxon>
        <taxon>Fungi incertae sedis</taxon>
        <taxon>Mucoromycota</taxon>
        <taxon>Mucoromycotina</taxon>
        <taxon>Mucoromycetes</taxon>
        <taxon>Mucorales</taxon>
        <taxon>Lichtheimiaceae</taxon>
        <taxon>Phascolomyces</taxon>
    </lineage>
</organism>
<reference evidence="1" key="2">
    <citation type="submission" date="2023-02" db="EMBL/GenBank/DDBJ databases">
        <authorList>
            <consortium name="DOE Joint Genome Institute"/>
            <person name="Mondo S.J."/>
            <person name="Chang Y."/>
            <person name="Wang Y."/>
            <person name="Ahrendt S."/>
            <person name="Andreopoulos W."/>
            <person name="Barry K."/>
            <person name="Beard J."/>
            <person name="Benny G.L."/>
            <person name="Blankenship S."/>
            <person name="Bonito G."/>
            <person name="Cuomo C."/>
            <person name="Desiro A."/>
            <person name="Gervers K.A."/>
            <person name="Hundley H."/>
            <person name="Kuo A."/>
            <person name="LaButti K."/>
            <person name="Lang B.F."/>
            <person name="Lipzen A."/>
            <person name="O'Donnell K."/>
            <person name="Pangilinan J."/>
            <person name="Reynolds N."/>
            <person name="Sandor L."/>
            <person name="Smith M.W."/>
            <person name="Tsang A."/>
            <person name="Grigoriev I.V."/>
            <person name="Stajich J.E."/>
            <person name="Spatafora J.W."/>
        </authorList>
    </citation>
    <scope>NUCLEOTIDE SEQUENCE</scope>
    <source>
        <strain evidence="1">RSA 2281</strain>
    </source>
</reference>
<accession>A0AAD5JXH4</accession>
<dbReference type="EMBL" id="JAIXMP010000018">
    <property type="protein sequence ID" value="KAI9259015.1"/>
    <property type="molecule type" value="Genomic_DNA"/>
</dbReference>
<comment type="caution">
    <text evidence="1">The sequence shown here is derived from an EMBL/GenBank/DDBJ whole genome shotgun (WGS) entry which is preliminary data.</text>
</comment>
<reference evidence="1" key="1">
    <citation type="journal article" date="2022" name="IScience">
        <title>Evolution of zygomycete secretomes and the origins of terrestrial fungal ecologies.</title>
        <authorList>
            <person name="Chang Y."/>
            <person name="Wang Y."/>
            <person name="Mondo S."/>
            <person name="Ahrendt S."/>
            <person name="Andreopoulos W."/>
            <person name="Barry K."/>
            <person name="Beard J."/>
            <person name="Benny G.L."/>
            <person name="Blankenship S."/>
            <person name="Bonito G."/>
            <person name="Cuomo C."/>
            <person name="Desiro A."/>
            <person name="Gervers K.A."/>
            <person name="Hundley H."/>
            <person name="Kuo A."/>
            <person name="LaButti K."/>
            <person name="Lang B.F."/>
            <person name="Lipzen A."/>
            <person name="O'Donnell K."/>
            <person name="Pangilinan J."/>
            <person name="Reynolds N."/>
            <person name="Sandor L."/>
            <person name="Smith M.E."/>
            <person name="Tsang A."/>
            <person name="Grigoriev I.V."/>
            <person name="Stajich J.E."/>
            <person name="Spatafora J.W."/>
        </authorList>
    </citation>
    <scope>NUCLEOTIDE SEQUENCE</scope>
    <source>
        <strain evidence="1">RSA 2281</strain>
    </source>
</reference>
<dbReference type="Proteomes" id="UP001209540">
    <property type="component" value="Unassembled WGS sequence"/>
</dbReference>
<gene>
    <name evidence="1" type="ORF">BDA99DRAFT_538934</name>
</gene>
<name>A0AAD5JXH4_9FUNG</name>
<dbReference type="AlphaFoldDB" id="A0AAD5JXH4"/>
<evidence type="ECO:0000313" key="2">
    <source>
        <dbReference type="Proteomes" id="UP001209540"/>
    </source>
</evidence>
<sequence length="148" mass="16595">MRGLLIYIVALATIFPYYSYAYCVYNKMGDKTKINVSQMAGQARFALGTRSFHHYGMPSGSKECCPYTDGDCCDKPDPDSEGTFFLSYYTKEEDGGKRGKFTYTVPFKCGGYVVTTGKIDSFSYHVYSANHTRVAVRGPEKTIMPLED</sequence>